<dbReference type="GO" id="GO:0008092">
    <property type="term" value="F:cytoskeletal protein binding"/>
    <property type="evidence" value="ECO:0007669"/>
    <property type="project" value="InterPro"/>
</dbReference>
<name>A0A518DQ06_9BACT</name>
<gene>
    <name evidence="4" type="primary">exaA</name>
    <name evidence="4" type="ORF">Pla8534_16990</name>
</gene>
<dbReference type="RefSeq" id="WP_231756556.1">
    <property type="nucleotide sequence ID" value="NZ_CP036433.1"/>
</dbReference>
<dbReference type="EC" id="1.1.2.8" evidence="4"/>
<dbReference type="AlphaFoldDB" id="A0A518DQ06"/>
<evidence type="ECO:0000256" key="1">
    <source>
        <dbReference type="SAM" id="MobiDB-lite"/>
    </source>
</evidence>
<dbReference type="GO" id="GO:0030674">
    <property type="term" value="F:protein-macromolecule adaptor activity"/>
    <property type="evidence" value="ECO:0007669"/>
    <property type="project" value="InterPro"/>
</dbReference>
<reference evidence="4 5" key="1">
    <citation type="submission" date="2019-02" db="EMBL/GenBank/DDBJ databases">
        <title>Deep-cultivation of Planctomycetes and their phenomic and genomic characterization uncovers novel biology.</title>
        <authorList>
            <person name="Wiegand S."/>
            <person name="Jogler M."/>
            <person name="Boedeker C."/>
            <person name="Pinto D."/>
            <person name="Vollmers J."/>
            <person name="Rivas-Marin E."/>
            <person name="Kohn T."/>
            <person name="Peeters S.H."/>
            <person name="Heuer A."/>
            <person name="Rast P."/>
            <person name="Oberbeckmann S."/>
            <person name="Bunk B."/>
            <person name="Jeske O."/>
            <person name="Meyerdierks A."/>
            <person name="Storesund J.E."/>
            <person name="Kallscheuer N."/>
            <person name="Luecker S."/>
            <person name="Lage O.M."/>
            <person name="Pohl T."/>
            <person name="Merkel B.J."/>
            <person name="Hornburger P."/>
            <person name="Mueller R.-W."/>
            <person name="Bruemmer F."/>
            <person name="Labrenz M."/>
            <person name="Spormann A.M."/>
            <person name="Op den Camp H."/>
            <person name="Overmann J."/>
            <person name="Amann R."/>
            <person name="Jetten M.S.M."/>
            <person name="Mascher T."/>
            <person name="Medema M.H."/>
            <person name="Devos D.P."/>
            <person name="Kaster A.-K."/>
            <person name="Ovreas L."/>
            <person name="Rohde M."/>
            <person name="Galperin M.Y."/>
            <person name="Jogler C."/>
        </authorList>
    </citation>
    <scope>NUCLEOTIDE SEQUENCE [LARGE SCALE GENOMIC DNA]</scope>
    <source>
        <strain evidence="4 5">Pla85_3_4</strain>
    </source>
</reference>
<evidence type="ECO:0000313" key="4">
    <source>
        <dbReference type="EMBL" id="QDU93913.1"/>
    </source>
</evidence>
<dbReference type="Gene3D" id="2.130.10.10">
    <property type="entry name" value="YVTN repeat-like/Quinoprotein amine dehydrogenase"/>
    <property type="match status" value="2"/>
</dbReference>
<feature type="region of interest" description="Disordered" evidence="1">
    <location>
        <begin position="82"/>
        <end position="121"/>
    </location>
</feature>
<dbReference type="EMBL" id="CP036433">
    <property type="protein sequence ID" value="QDU93913.1"/>
    <property type="molecule type" value="Genomic_DNA"/>
</dbReference>
<evidence type="ECO:0000259" key="2">
    <source>
        <dbReference type="Pfam" id="PF03983"/>
    </source>
</evidence>
<evidence type="ECO:0000313" key="5">
    <source>
        <dbReference type="Proteomes" id="UP000317648"/>
    </source>
</evidence>
<keyword evidence="5" id="KW-1185">Reference proteome</keyword>
<protein>
    <submittedName>
        <fullName evidence="4">Quinoprotein ethanol dehydrogenase</fullName>
        <ecNumber evidence="4">1.1.2.8</ecNumber>
    </submittedName>
</protein>
<dbReference type="InterPro" id="IPR018391">
    <property type="entry name" value="PQQ_b-propeller_rpt"/>
</dbReference>
<dbReference type="SMART" id="SM00564">
    <property type="entry name" value="PQQ"/>
    <property type="match status" value="3"/>
</dbReference>
<dbReference type="Proteomes" id="UP000317648">
    <property type="component" value="Chromosome"/>
</dbReference>
<dbReference type="InterPro" id="IPR011047">
    <property type="entry name" value="Quinoprotein_ADH-like_sf"/>
</dbReference>
<sequence length="502" mass="53976">MLFSSSQKLAALIAAGLVVLAVSVAVARTWSDASGMFSIEAEFVAFSDGKVQLKKETGDTIVVPMLALSKPDQEWVREELARRKAGGAPAAETPTARDTNQAAVPGDWPQWRGPKRDGVNRETGLLESWPAGGPELLWTAQGLGSGYASVSVANGKIYTMGAVGDGQRLMALSTEDGKEIWSTEISRKRDKPNCTPTVDGDLVFGLSLDGVLLCCNAETGQEVWRKRYADDFGGRMMSNWGYSESPLVDGDRLICTPGGDRAMVVALDKRTGREIWSTPMPRGGDQGSDGAGYASLVISNAGGVRQYVTLVGRGVIGVRASDGELLWGYNRVANGTANCPTPIVEGDYVFCSSGYGDGGSALLKLSNRQGRFAAQEVYYRSAKEVQNHHGGMILVDGFVYMGHGHNQGLPLCLKLETGQLAWGPERGPGGNSAAILYADGKLYFRYENGVMALIEATPRGYNPISDFRLPTNNDKSWPHPVIANGKLYLRDGDVLHCYHVKK</sequence>
<keyword evidence="4" id="KW-0560">Oxidoreductase</keyword>
<feature type="domain" description="SLA1 homology" evidence="2">
    <location>
        <begin position="26"/>
        <end position="80"/>
    </location>
</feature>
<dbReference type="InterPro" id="IPR007131">
    <property type="entry name" value="SHD1"/>
</dbReference>
<dbReference type="InterPro" id="IPR015943">
    <property type="entry name" value="WD40/YVTN_repeat-like_dom_sf"/>
</dbReference>
<dbReference type="KEGG" id="lcre:Pla8534_16990"/>
<dbReference type="PANTHER" id="PTHR34512:SF30">
    <property type="entry name" value="OUTER MEMBRANE PROTEIN ASSEMBLY FACTOR BAMB"/>
    <property type="match status" value="1"/>
</dbReference>
<dbReference type="SUPFAM" id="SSF50998">
    <property type="entry name" value="Quinoprotein alcohol dehydrogenase-like"/>
    <property type="match status" value="1"/>
</dbReference>
<feature type="compositionally biased region" description="Low complexity" evidence="1">
    <location>
        <begin position="86"/>
        <end position="96"/>
    </location>
</feature>
<dbReference type="GO" id="GO:0042802">
    <property type="term" value="F:identical protein binding"/>
    <property type="evidence" value="ECO:0007669"/>
    <property type="project" value="InterPro"/>
</dbReference>
<dbReference type="GO" id="GO:0043130">
    <property type="term" value="F:ubiquitin binding"/>
    <property type="evidence" value="ECO:0007669"/>
    <property type="project" value="InterPro"/>
</dbReference>
<dbReference type="Pfam" id="PF13360">
    <property type="entry name" value="PQQ_2"/>
    <property type="match status" value="1"/>
</dbReference>
<accession>A0A518DQ06</accession>
<dbReference type="GO" id="GO:0052934">
    <property type="term" value="F:alcohol dehydrogenase (cytochrome c) activity"/>
    <property type="evidence" value="ECO:0007669"/>
    <property type="project" value="UniProtKB-EC"/>
</dbReference>
<feature type="domain" description="Pyrrolo-quinoline quinone repeat" evidence="3">
    <location>
        <begin position="196"/>
        <end position="422"/>
    </location>
</feature>
<proteinExistence type="predicted"/>
<dbReference type="Gene3D" id="2.30.30.700">
    <property type="entry name" value="SLA1 homology domain 1"/>
    <property type="match status" value="1"/>
</dbReference>
<dbReference type="Pfam" id="PF03983">
    <property type="entry name" value="SHD1"/>
    <property type="match status" value="1"/>
</dbReference>
<dbReference type="InterPro" id="IPR002372">
    <property type="entry name" value="PQQ_rpt_dom"/>
</dbReference>
<organism evidence="4 5">
    <name type="scientific">Lignipirellula cremea</name>
    <dbReference type="NCBI Taxonomy" id="2528010"/>
    <lineage>
        <taxon>Bacteria</taxon>
        <taxon>Pseudomonadati</taxon>
        <taxon>Planctomycetota</taxon>
        <taxon>Planctomycetia</taxon>
        <taxon>Pirellulales</taxon>
        <taxon>Pirellulaceae</taxon>
        <taxon>Lignipirellula</taxon>
    </lineage>
</organism>
<evidence type="ECO:0000259" key="3">
    <source>
        <dbReference type="Pfam" id="PF13360"/>
    </source>
</evidence>
<dbReference type="PANTHER" id="PTHR34512">
    <property type="entry name" value="CELL SURFACE PROTEIN"/>
    <property type="match status" value="1"/>
</dbReference>